<evidence type="ECO:0000256" key="1">
    <source>
        <dbReference type="ARBA" id="ARBA00004167"/>
    </source>
</evidence>
<dbReference type="Pfam" id="PF04011">
    <property type="entry name" value="LemA"/>
    <property type="match status" value="1"/>
</dbReference>
<evidence type="ECO:0000256" key="4">
    <source>
        <dbReference type="ARBA" id="ARBA00022989"/>
    </source>
</evidence>
<comment type="caution">
    <text evidence="7">The sequence shown here is derived from an EMBL/GenBank/DDBJ whole genome shotgun (WGS) entry which is preliminary data.</text>
</comment>
<keyword evidence="6" id="KW-0732">Signal</keyword>
<dbReference type="Proteomes" id="UP000824927">
    <property type="component" value="Unassembled WGS sequence"/>
</dbReference>
<evidence type="ECO:0000256" key="6">
    <source>
        <dbReference type="SAM" id="SignalP"/>
    </source>
</evidence>
<dbReference type="SUPFAM" id="SSF140478">
    <property type="entry name" value="LemA-like"/>
    <property type="match status" value="1"/>
</dbReference>
<feature type="chain" id="PRO_5040316697" evidence="6">
    <location>
        <begin position="22"/>
        <end position="206"/>
    </location>
</feature>
<keyword evidence="5" id="KW-0472">Membrane</keyword>
<dbReference type="InterPro" id="IPR007156">
    <property type="entry name" value="MamQ_LemA"/>
</dbReference>
<name>A0A9Q3RZ59_9SPHN</name>
<evidence type="ECO:0000256" key="5">
    <source>
        <dbReference type="ARBA" id="ARBA00023136"/>
    </source>
</evidence>
<keyword evidence="4" id="KW-1133">Transmembrane helix</keyword>
<reference evidence="7" key="1">
    <citation type="submission" date="2021-06" db="EMBL/GenBank/DDBJ databases">
        <title>50 bacteria genomes isolated from Dapeng, Shenzhen, China.</title>
        <authorList>
            <person name="Zheng W."/>
            <person name="Yu S."/>
            <person name="Huang Y."/>
        </authorList>
    </citation>
    <scope>NUCLEOTIDE SEQUENCE</scope>
    <source>
        <strain evidence="7">DP4N28-2</strain>
    </source>
</reference>
<organism evidence="7 8">
    <name type="scientific">Qipengyuania aquimaris</name>
    <dbReference type="NCBI Taxonomy" id="255984"/>
    <lineage>
        <taxon>Bacteria</taxon>
        <taxon>Pseudomonadati</taxon>
        <taxon>Pseudomonadota</taxon>
        <taxon>Alphaproteobacteria</taxon>
        <taxon>Sphingomonadales</taxon>
        <taxon>Erythrobacteraceae</taxon>
        <taxon>Qipengyuania</taxon>
    </lineage>
</organism>
<dbReference type="InterPro" id="IPR023353">
    <property type="entry name" value="LemA-like_dom_sf"/>
</dbReference>
<dbReference type="PROSITE" id="PS51257">
    <property type="entry name" value="PROKAR_LIPOPROTEIN"/>
    <property type="match status" value="1"/>
</dbReference>
<comment type="similarity">
    <text evidence="2">Belongs to the LemA family.</text>
</comment>
<dbReference type="RefSeq" id="WP_222404384.1">
    <property type="nucleotide sequence ID" value="NZ_JAHVKP010000001.1"/>
</dbReference>
<dbReference type="GO" id="GO:0016020">
    <property type="term" value="C:membrane"/>
    <property type="evidence" value="ECO:0007669"/>
    <property type="project" value="UniProtKB-SubCell"/>
</dbReference>
<gene>
    <name evidence="7" type="ORF">KUV31_02500</name>
</gene>
<evidence type="ECO:0000256" key="2">
    <source>
        <dbReference type="ARBA" id="ARBA00008854"/>
    </source>
</evidence>
<accession>A0A9Q3RZ59</accession>
<dbReference type="PANTHER" id="PTHR34478:SF2">
    <property type="entry name" value="MEMBRANE PROTEIN"/>
    <property type="match status" value="1"/>
</dbReference>
<evidence type="ECO:0000313" key="7">
    <source>
        <dbReference type="EMBL" id="MBY6217205.1"/>
    </source>
</evidence>
<feature type="signal peptide" evidence="6">
    <location>
        <begin position="1"/>
        <end position="21"/>
    </location>
</feature>
<sequence length="206" mass="22201">MNRIIAIRTALLGAFALALSACGINSVPEKEEVVNARWADVQSAYQRRADLVPNLVSTVRAAAGSEEAILTQVIEARAQATSTTINTGDLGDAEKFRQFEQAQGNLGSALSRLMVVVERYPELQSQQRFADLMVALEGTENRIDNSRTRYNEAVRVYNTAIRTFPETIGANIIHGAEPKATFQADAAAQTAPTVDFGDMDPGASGN</sequence>
<evidence type="ECO:0000256" key="3">
    <source>
        <dbReference type="ARBA" id="ARBA00022692"/>
    </source>
</evidence>
<dbReference type="AlphaFoldDB" id="A0A9Q3RZ59"/>
<dbReference type="PANTHER" id="PTHR34478">
    <property type="entry name" value="PROTEIN LEMA"/>
    <property type="match status" value="1"/>
</dbReference>
<proteinExistence type="inferred from homology"/>
<dbReference type="Gene3D" id="1.20.1440.20">
    <property type="entry name" value="LemA-like domain"/>
    <property type="match status" value="1"/>
</dbReference>
<keyword evidence="3" id="KW-0812">Transmembrane</keyword>
<evidence type="ECO:0000313" key="8">
    <source>
        <dbReference type="Proteomes" id="UP000824927"/>
    </source>
</evidence>
<comment type="subcellular location">
    <subcellularLocation>
        <location evidence="1">Membrane</location>
        <topology evidence="1">Single-pass membrane protein</topology>
    </subcellularLocation>
</comment>
<dbReference type="EMBL" id="JAHVKP010000001">
    <property type="protein sequence ID" value="MBY6217205.1"/>
    <property type="molecule type" value="Genomic_DNA"/>
</dbReference>
<protein>
    <submittedName>
        <fullName evidence="7">LemA family protein</fullName>
    </submittedName>
</protein>